<reference evidence="3 4" key="1">
    <citation type="journal article" date="2017" name="Int. J. Syst. Evol. Microbiol.">
        <title>Maripseudobacter aurantiacus gen. nov., sp. nov., a novel member of the family Flavobacteriaceae isolated from a sedimentation basin.</title>
        <authorList>
            <person name="Chen C."/>
            <person name="Su Y."/>
            <person name="Tao T."/>
            <person name="Fu G."/>
            <person name="Zhang C."/>
            <person name="Sun C."/>
            <person name="Zhang X."/>
            <person name="Wu M."/>
        </authorList>
    </citation>
    <scope>NUCLEOTIDE SEQUENCE [LARGE SCALE GENOMIC DNA]</scope>
    <source>
        <strain evidence="4">CDA4</strain>
    </source>
</reference>
<gene>
    <name evidence="3" type="ORF">FEK29_07505</name>
</gene>
<dbReference type="SUPFAM" id="SSF55961">
    <property type="entry name" value="Bet v1-like"/>
    <property type="match status" value="1"/>
</dbReference>
<dbReference type="Gene3D" id="3.30.530.20">
    <property type="match status" value="1"/>
</dbReference>
<name>A0A5R8M6Q7_9FLAO</name>
<evidence type="ECO:0000259" key="2">
    <source>
        <dbReference type="Pfam" id="PF08327"/>
    </source>
</evidence>
<dbReference type="OrthoDB" id="384974at2"/>
<sequence>MKAIEVAAIVNAKKEKTWKYWTETNHIKNWNFASDEWHCPNAESDLREGGRFTSRMEAKDGSMGFDFGGQFTKVIPNNLLEYTLDDGREVSVIFVDKEGQTEIVETFQPENQNSLELQRQGWQAILDNFKDYVESN</sequence>
<evidence type="ECO:0000313" key="4">
    <source>
        <dbReference type="Proteomes" id="UP000308382"/>
    </source>
</evidence>
<dbReference type="RefSeq" id="WP_138257812.1">
    <property type="nucleotide sequence ID" value="NZ_VBUK01000003.1"/>
</dbReference>
<dbReference type="InterPro" id="IPR023393">
    <property type="entry name" value="START-like_dom_sf"/>
</dbReference>
<organism evidence="3 4">
    <name type="scientific">Maribacter aurantiacus</name>
    <dbReference type="NCBI Taxonomy" id="1882343"/>
    <lineage>
        <taxon>Bacteria</taxon>
        <taxon>Pseudomonadati</taxon>
        <taxon>Bacteroidota</taxon>
        <taxon>Flavobacteriia</taxon>
        <taxon>Flavobacteriales</taxon>
        <taxon>Flavobacteriaceae</taxon>
        <taxon>Maribacter</taxon>
    </lineage>
</organism>
<dbReference type="Pfam" id="PF08327">
    <property type="entry name" value="AHSA1"/>
    <property type="match status" value="1"/>
</dbReference>
<dbReference type="Proteomes" id="UP000308382">
    <property type="component" value="Unassembled WGS sequence"/>
</dbReference>
<accession>A0A5R8M6Q7</accession>
<dbReference type="InterPro" id="IPR013538">
    <property type="entry name" value="ASHA1/2-like_C"/>
</dbReference>
<evidence type="ECO:0000256" key="1">
    <source>
        <dbReference type="ARBA" id="ARBA00006817"/>
    </source>
</evidence>
<keyword evidence="4" id="KW-1185">Reference proteome</keyword>
<evidence type="ECO:0000313" key="3">
    <source>
        <dbReference type="EMBL" id="TLF45226.1"/>
    </source>
</evidence>
<feature type="domain" description="Activator of Hsp90 ATPase homologue 1/2-like C-terminal" evidence="2">
    <location>
        <begin position="12"/>
        <end position="134"/>
    </location>
</feature>
<protein>
    <submittedName>
        <fullName evidence="3">Polyketide cyclase</fullName>
    </submittedName>
</protein>
<comment type="similarity">
    <text evidence="1">Belongs to the AHA1 family.</text>
</comment>
<dbReference type="EMBL" id="VBUK01000003">
    <property type="protein sequence ID" value="TLF45226.1"/>
    <property type="molecule type" value="Genomic_DNA"/>
</dbReference>
<comment type="caution">
    <text evidence="3">The sequence shown here is derived from an EMBL/GenBank/DDBJ whole genome shotgun (WGS) entry which is preliminary data.</text>
</comment>
<dbReference type="AlphaFoldDB" id="A0A5R8M6Q7"/>
<proteinExistence type="inferred from homology"/>
<dbReference type="CDD" id="cd08897">
    <property type="entry name" value="SRPBCC_CalC_Aha1-like_4"/>
    <property type="match status" value="1"/>
</dbReference>